<reference evidence="1 2" key="1">
    <citation type="journal article" date="2018" name="Evol. Lett.">
        <title>Horizontal gene cluster transfer increased hallucinogenic mushroom diversity.</title>
        <authorList>
            <person name="Reynolds H.T."/>
            <person name="Vijayakumar V."/>
            <person name="Gluck-Thaler E."/>
            <person name="Korotkin H.B."/>
            <person name="Matheny P.B."/>
            <person name="Slot J.C."/>
        </authorList>
    </citation>
    <scope>NUCLEOTIDE SEQUENCE [LARGE SCALE GENOMIC DNA]</scope>
    <source>
        <strain evidence="1 2">2629</strain>
    </source>
</reference>
<organism evidence="1 2">
    <name type="scientific">Panaeolus cyanescens</name>
    <dbReference type="NCBI Taxonomy" id="181874"/>
    <lineage>
        <taxon>Eukaryota</taxon>
        <taxon>Fungi</taxon>
        <taxon>Dikarya</taxon>
        <taxon>Basidiomycota</taxon>
        <taxon>Agaricomycotina</taxon>
        <taxon>Agaricomycetes</taxon>
        <taxon>Agaricomycetidae</taxon>
        <taxon>Agaricales</taxon>
        <taxon>Agaricineae</taxon>
        <taxon>Galeropsidaceae</taxon>
        <taxon>Panaeolus</taxon>
    </lineage>
</organism>
<evidence type="ECO:0000313" key="2">
    <source>
        <dbReference type="Proteomes" id="UP000284842"/>
    </source>
</evidence>
<name>A0A409WA54_9AGAR</name>
<evidence type="ECO:0000313" key="1">
    <source>
        <dbReference type="EMBL" id="PPQ75384.1"/>
    </source>
</evidence>
<protein>
    <submittedName>
        <fullName evidence="1">Uncharacterized protein</fullName>
    </submittedName>
</protein>
<dbReference type="EMBL" id="NHTK01005677">
    <property type="protein sequence ID" value="PPQ75384.1"/>
    <property type="molecule type" value="Genomic_DNA"/>
</dbReference>
<comment type="caution">
    <text evidence="1">The sequence shown here is derived from an EMBL/GenBank/DDBJ whole genome shotgun (WGS) entry which is preliminary data.</text>
</comment>
<dbReference type="AlphaFoldDB" id="A0A409WA54"/>
<dbReference type="Proteomes" id="UP000284842">
    <property type="component" value="Unassembled WGS sequence"/>
</dbReference>
<accession>A0A409WA54</accession>
<gene>
    <name evidence="1" type="ORF">CVT24_012994</name>
</gene>
<keyword evidence="2" id="KW-1185">Reference proteome</keyword>
<sequence length="104" mass="11474">MRELSRHLVCSKLIDERFGKSSSYLISFALSESPISDATCSGPATPRRLILPLSSSFLALFRSILGTATVNKRASREYATSSSFKLYLARCSRVSTIFAIAFED</sequence>
<proteinExistence type="predicted"/>
<dbReference type="InParanoid" id="A0A409WA54"/>